<dbReference type="HOGENOM" id="CLU_2902874_0_0_4"/>
<name>D6CT46_THIA3</name>
<accession>D6CT46</accession>
<evidence type="ECO:0000313" key="1">
    <source>
        <dbReference type="EMBL" id="CAZ88465.1"/>
    </source>
</evidence>
<evidence type="ECO:0000313" key="2">
    <source>
        <dbReference type="Proteomes" id="UP000002372"/>
    </source>
</evidence>
<sequence>MPAHRAQIVPLGVANARRADGHGCALRLDWNPLGALLGHAGFIHTLWRRHFRKPDKDVHSPG</sequence>
<proteinExistence type="predicted"/>
<dbReference type="KEGG" id="thi:THI_1794"/>
<reference evidence="2" key="2">
    <citation type="journal article" date="2010" name="PLoS Genet.">
        <title>Structure, function, and evolution of the Thiomonas spp. genome.</title>
        <authorList>
            <person name="Arsene-Ploetze F."/>
            <person name="Koechler S."/>
            <person name="Marchal M."/>
            <person name="Coppee J.Y."/>
            <person name="Chandler M."/>
            <person name="Bonnefoy V."/>
            <person name="Brochier-Armanet C."/>
            <person name="Barakat M."/>
            <person name="Barbe V."/>
            <person name="Battaglia-Brunet F."/>
            <person name="Bruneel O."/>
            <person name="Bryan C.G."/>
            <person name="Cleiss-Arnold J."/>
            <person name="Cruveiller S."/>
            <person name="Erhardt M."/>
            <person name="Heinrich-Salmeron A."/>
            <person name="Hommais F."/>
            <person name="Joulian C."/>
            <person name="Krin E."/>
            <person name="Lieutaud A."/>
            <person name="Lievremont D."/>
            <person name="Michel C."/>
            <person name="Muller D."/>
            <person name="Ortet P."/>
            <person name="Proux C."/>
            <person name="Siguier P."/>
            <person name="Roche D."/>
            <person name="Rouy Z."/>
            <person name="Salvignol G."/>
            <person name="Slyemi D."/>
            <person name="Talla E."/>
            <person name="Weiss S."/>
            <person name="Weissenbach J."/>
            <person name="Medigue C."/>
            <person name="Bertin P.N."/>
        </authorList>
    </citation>
    <scope>NUCLEOTIDE SEQUENCE [LARGE SCALE GENOMIC DNA]</scope>
    <source>
        <strain evidence="2">DSM 22701 / CIP 110005 / 3As</strain>
    </source>
</reference>
<organism evidence="1 2">
    <name type="scientific">Thiomonas arsenitoxydans (strain DSM 22701 / CIP 110005 / 3As)</name>
    <dbReference type="NCBI Taxonomy" id="426114"/>
    <lineage>
        <taxon>Bacteria</taxon>
        <taxon>Pseudomonadati</taxon>
        <taxon>Pseudomonadota</taxon>
        <taxon>Betaproteobacteria</taxon>
        <taxon>Burkholderiales</taxon>
        <taxon>Thiomonas</taxon>
    </lineage>
</organism>
<gene>
    <name evidence="1" type="ordered locus">THI_1794</name>
</gene>
<dbReference type="Proteomes" id="UP000002372">
    <property type="component" value="Chromosome"/>
</dbReference>
<dbReference type="EMBL" id="FP475956">
    <property type="protein sequence ID" value="CAZ88465.1"/>
    <property type="molecule type" value="Genomic_DNA"/>
</dbReference>
<dbReference type="OrthoDB" id="8820591at2"/>
<reference key="1">
    <citation type="submission" date="2009-07" db="EMBL/GenBank/DDBJ databases">
        <authorList>
            <person name="Genoscope - CEA"/>
        </authorList>
    </citation>
    <scope>NUCLEOTIDE SEQUENCE</scope>
    <source>
        <strain>3As</strain>
    </source>
</reference>
<dbReference type="AlphaFoldDB" id="D6CT46"/>
<protein>
    <submittedName>
        <fullName evidence="1">Uncharacterized protein</fullName>
    </submittedName>
</protein>